<dbReference type="SUPFAM" id="SSF46689">
    <property type="entry name" value="Homeodomain-like"/>
    <property type="match status" value="1"/>
</dbReference>
<keyword evidence="2 3" id="KW-0238">DNA-binding</keyword>
<dbReference type="InterPro" id="IPR001647">
    <property type="entry name" value="HTH_TetR"/>
</dbReference>
<organism evidence="5 6">
    <name type="scientific">Oceanobacillus kapialis</name>
    <dbReference type="NCBI Taxonomy" id="481353"/>
    <lineage>
        <taxon>Bacteria</taxon>
        <taxon>Bacillati</taxon>
        <taxon>Bacillota</taxon>
        <taxon>Bacilli</taxon>
        <taxon>Bacillales</taxon>
        <taxon>Bacillaceae</taxon>
        <taxon>Oceanobacillus</taxon>
    </lineage>
</organism>
<dbReference type="PROSITE" id="PS01081">
    <property type="entry name" value="HTH_TETR_1"/>
    <property type="match status" value="1"/>
</dbReference>
<reference evidence="6" key="1">
    <citation type="journal article" date="2019" name="Int. J. Syst. Evol. Microbiol.">
        <title>The Global Catalogue of Microorganisms (GCM) 10K type strain sequencing project: providing services to taxonomists for standard genome sequencing and annotation.</title>
        <authorList>
            <consortium name="The Broad Institute Genomics Platform"/>
            <consortium name="The Broad Institute Genome Sequencing Center for Infectious Disease"/>
            <person name="Wu L."/>
            <person name="Ma J."/>
        </authorList>
    </citation>
    <scope>NUCLEOTIDE SEQUENCE [LARGE SCALE GENOMIC DNA]</scope>
    <source>
        <strain evidence="6">TISTR 1858</strain>
    </source>
</reference>
<dbReference type="Proteomes" id="UP001597451">
    <property type="component" value="Unassembled WGS sequence"/>
</dbReference>
<feature type="DNA-binding region" description="H-T-H motif" evidence="3">
    <location>
        <begin position="25"/>
        <end position="44"/>
    </location>
</feature>
<dbReference type="Pfam" id="PF00440">
    <property type="entry name" value="TetR_N"/>
    <property type="match status" value="1"/>
</dbReference>
<evidence type="ECO:0000256" key="2">
    <source>
        <dbReference type="ARBA" id="ARBA00023125"/>
    </source>
</evidence>
<gene>
    <name evidence="5" type="ORF">ACFSUN_06985</name>
</gene>
<dbReference type="InterPro" id="IPR023772">
    <property type="entry name" value="DNA-bd_HTH_TetR-type_CS"/>
</dbReference>
<name>A0ABW5PYS8_9BACI</name>
<dbReference type="InterPro" id="IPR050624">
    <property type="entry name" value="HTH-type_Tx_Regulator"/>
</dbReference>
<dbReference type="PROSITE" id="PS50977">
    <property type="entry name" value="HTH_TETR_2"/>
    <property type="match status" value="1"/>
</dbReference>
<sequence>MNERKRQVLLTAQRLFIDKGFSATSVQDILEGSKISKGTFYNYFTSKNECLVAILEYVNEETFVRRRELLIGENKADKHVLANQIAVRMQVNREENLFMLFEAIFHSGDQELRDFVKRNHLKELFWLSDRLIDVYGEKASPYALDGAALLLGMMQQIFHIWAAASNSLGEMNTLVLFVLRRMDSIIPDLISSQDNLLNEDVGLSLKRNLNSKQYSRDQIIEQLTGFTEKLSDEANVDGKQCIHFLMEELNTENPRIYLIETVTRAFTKAFTGTPDELEAREIASKLWSYVDSVNNG</sequence>
<keyword evidence="1" id="KW-0678">Repressor</keyword>
<dbReference type="EMBL" id="JBHUMX010000014">
    <property type="protein sequence ID" value="MFD2628529.1"/>
    <property type="molecule type" value="Genomic_DNA"/>
</dbReference>
<evidence type="ECO:0000259" key="4">
    <source>
        <dbReference type="PROSITE" id="PS50977"/>
    </source>
</evidence>
<evidence type="ECO:0000256" key="1">
    <source>
        <dbReference type="ARBA" id="ARBA00022491"/>
    </source>
</evidence>
<keyword evidence="6" id="KW-1185">Reference proteome</keyword>
<dbReference type="Gene3D" id="1.10.357.10">
    <property type="entry name" value="Tetracycline Repressor, domain 2"/>
    <property type="match status" value="1"/>
</dbReference>
<dbReference type="RefSeq" id="WP_379561245.1">
    <property type="nucleotide sequence ID" value="NZ_JBHUMX010000014.1"/>
</dbReference>
<protein>
    <submittedName>
        <fullName evidence="5">TetR/AcrR family transcriptional regulator</fullName>
    </submittedName>
</protein>
<proteinExistence type="predicted"/>
<evidence type="ECO:0000256" key="3">
    <source>
        <dbReference type="PROSITE-ProRule" id="PRU00335"/>
    </source>
</evidence>
<dbReference type="PANTHER" id="PTHR43479:SF22">
    <property type="entry name" value="TRANSCRIPTIONAL REGULATOR, TETR FAMILY"/>
    <property type="match status" value="1"/>
</dbReference>
<dbReference type="PANTHER" id="PTHR43479">
    <property type="entry name" value="ACREF/ENVCD OPERON REPRESSOR-RELATED"/>
    <property type="match status" value="1"/>
</dbReference>
<accession>A0ABW5PYS8</accession>
<dbReference type="InterPro" id="IPR009057">
    <property type="entry name" value="Homeodomain-like_sf"/>
</dbReference>
<comment type="caution">
    <text evidence="5">The sequence shown here is derived from an EMBL/GenBank/DDBJ whole genome shotgun (WGS) entry which is preliminary data.</text>
</comment>
<evidence type="ECO:0000313" key="5">
    <source>
        <dbReference type="EMBL" id="MFD2628529.1"/>
    </source>
</evidence>
<feature type="domain" description="HTH tetR-type" evidence="4">
    <location>
        <begin position="2"/>
        <end position="62"/>
    </location>
</feature>
<dbReference type="PRINTS" id="PR00455">
    <property type="entry name" value="HTHTETR"/>
</dbReference>
<evidence type="ECO:0000313" key="6">
    <source>
        <dbReference type="Proteomes" id="UP001597451"/>
    </source>
</evidence>